<organism evidence="2 3">
    <name type="scientific">Parasponia andersonii</name>
    <name type="common">Sponia andersonii</name>
    <dbReference type="NCBI Taxonomy" id="3476"/>
    <lineage>
        <taxon>Eukaryota</taxon>
        <taxon>Viridiplantae</taxon>
        <taxon>Streptophyta</taxon>
        <taxon>Embryophyta</taxon>
        <taxon>Tracheophyta</taxon>
        <taxon>Spermatophyta</taxon>
        <taxon>Magnoliopsida</taxon>
        <taxon>eudicotyledons</taxon>
        <taxon>Gunneridae</taxon>
        <taxon>Pentapetalae</taxon>
        <taxon>rosids</taxon>
        <taxon>fabids</taxon>
        <taxon>Rosales</taxon>
        <taxon>Cannabaceae</taxon>
        <taxon>Parasponia</taxon>
    </lineage>
</organism>
<dbReference type="OrthoDB" id="10305195at2759"/>
<gene>
    <name evidence="2" type="ORF">PanWU01x14_296440</name>
</gene>
<feature type="chain" id="PRO_5015154238" evidence="1">
    <location>
        <begin position="26"/>
        <end position="101"/>
    </location>
</feature>
<keyword evidence="1" id="KW-0732">Signal</keyword>
<evidence type="ECO:0000313" key="3">
    <source>
        <dbReference type="Proteomes" id="UP000237105"/>
    </source>
</evidence>
<feature type="signal peptide" evidence="1">
    <location>
        <begin position="1"/>
        <end position="25"/>
    </location>
</feature>
<protein>
    <submittedName>
        <fullName evidence="2">Uncharacterized protein</fullName>
    </submittedName>
</protein>
<dbReference type="Proteomes" id="UP000237105">
    <property type="component" value="Unassembled WGS sequence"/>
</dbReference>
<reference evidence="3" key="1">
    <citation type="submission" date="2016-06" db="EMBL/GenBank/DDBJ databases">
        <title>Parallel loss of symbiosis genes in relatives of nitrogen-fixing non-legume Parasponia.</title>
        <authorList>
            <person name="Van Velzen R."/>
            <person name="Holmer R."/>
            <person name="Bu F."/>
            <person name="Rutten L."/>
            <person name="Van Zeijl A."/>
            <person name="Liu W."/>
            <person name="Santuari L."/>
            <person name="Cao Q."/>
            <person name="Sharma T."/>
            <person name="Shen D."/>
            <person name="Roswanjaya Y."/>
            <person name="Wardhani T."/>
            <person name="Kalhor M.S."/>
            <person name="Jansen J."/>
            <person name="Van den Hoogen J."/>
            <person name="Gungor B."/>
            <person name="Hartog M."/>
            <person name="Hontelez J."/>
            <person name="Verver J."/>
            <person name="Yang W.-C."/>
            <person name="Schijlen E."/>
            <person name="Repin R."/>
            <person name="Schilthuizen M."/>
            <person name="Schranz E."/>
            <person name="Heidstra R."/>
            <person name="Miyata K."/>
            <person name="Fedorova E."/>
            <person name="Kohlen W."/>
            <person name="Bisseling T."/>
            <person name="Smit S."/>
            <person name="Geurts R."/>
        </authorList>
    </citation>
    <scope>NUCLEOTIDE SEQUENCE [LARGE SCALE GENOMIC DNA]</scope>
    <source>
        <strain evidence="3">cv. WU1-14</strain>
    </source>
</reference>
<evidence type="ECO:0000313" key="2">
    <source>
        <dbReference type="EMBL" id="PON40508.1"/>
    </source>
</evidence>
<comment type="caution">
    <text evidence="2">The sequence shown here is derived from an EMBL/GenBank/DDBJ whole genome shotgun (WGS) entry which is preliminary data.</text>
</comment>
<dbReference type="EMBL" id="JXTB01000436">
    <property type="protein sequence ID" value="PON40508.1"/>
    <property type="molecule type" value="Genomic_DNA"/>
</dbReference>
<evidence type="ECO:0000256" key="1">
    <source>
        <dbReference type="SAM" id="SignalP"/>
    </source>
</evidence>
<name>A0A2P5AVH5_PARAD</name>
<proteinExistence type="predicted"/>
<accession>A0A2P5AVH5</accession>
<keyword evidence="3" id="KW-1185">Reference proteome</keyword>
<dbReference type="AlphaFoldDB" id="A0A2P5AVH5"/>
<sequence length="101" mass="11990">MGRYMRSCLASKLLFKLLLPQIAVARQILQLLADTPHSRNIIARKTLQDLQLKFRREAHETWRRGQSRLSAKINQERQRKPVFNSFPEFVNFSFGITIRRH</sequence>